<accession>A0A511Y7W6</accession>
<name>A0A511Y7W6_9FLAO</name>
<comment type="caution">
    <text evidence="2">The sequence shown here is derived from an EMBL/GenBank/DDBJ whole genome shotgun (WGS) entry which is preliminary data.</text>
</comment>
<organism evidence="2 3">
    <name type="scientific">Chryseobacterium lathyri</name>
    <dbReference type="NCBI Taxonomy" id="395933"/>
    <lineage>
        <taxon>Bacteria</taxon>
        <taxon>Pseudomonadati</taxon>
        <taxon>Bacteroidota</taxon>
        <taxon>Flavobacteriia</taxon>
        <taxon>Flavobacteriales</taxon>
        <taxon>Weeksellaceae</taxon>
        <taxon>Chryseobacterium group</taxon>
        <taxon>Chryseobacterium</taxon>
    </lineage>
</organism>
<gene>
    <name evidence="2" type="ORF">CLA01_13530</name>
</gene>
<dbReference type="OrthoDB" id="1248468at2"/>
<dbReference type="AlphaFoldDB" id="A0A511Y7W6"/>
<evidence type="ECO:0000313" key="2">
    <source>
        <dbReference type="EMBL" id="GEN71281.1"/>
    </source>
</evidence>
<evidence type="ECO:0000259" key="1">
    <source>
        <dbReference type="Pfam" id="PF18406"/>
    </source>
</evidence>
<feature type="domain" description="YubB ferredoxin-like" evidence="1">
    <location>
        <begin position="52"/>
        <end position="119"/>
    </location>
</feature>
<evidence type="ECO:0000313" key="3">
    <source>
        <dbReference type="Proteomes" id="UP000321150"/>
    </source>
</evidence>
<protein>
    <recommendedName>
        <fullName evidence="1">YubB ferredoxin-like domain-containing protein</fullName>
    </recommendedName>
</protein>
<dbReference type="InterPro" id="IPR041329">
    <property type="entry name" value="YubB_C"/>
</dbReference>
<sequence length="122" mass="14133">MANWCNNTVVFVGSTEAIQQITTLFNTIAEMGQKPENQKLPDFLADTDEHFFYYISHNADGKIEYETKWTPNIEAVLQIAQLYKVDFVLDYQEVGNCIFGRATYSKGIFNNIYLDPHDFGWF</sequence>
<dbReference type="Proteomes" id="UP000321150">
    <property type="component" value="Unassembled WGS sequence"/>
</dbReference>
<reference evidence="2 3" key="1">
    <citation type="submission" date="2019-07" db="EMBL/GenBank/DDBJ databases">
        <title>Whole genome shotgun sequence of Chryseobacterium lathyri NBRC 105250.</title>
        <authorList>
            <person name="Hosoyama A."/>
            <person name="Uohara A."/>
            <person name="Ohji S."/>
            <person name="Ichikawa N."/>
        </authorList>
    </citation>
    <scope>NUCLEOTIDE SEQUENCE [LARGE SCALE GENOMIC DNA]</scope>
    <source>
        <strain evidence="2 3">NBRC 105250</strain>
    </source>
</reference>
<proteinExistence type="predicted"/>
<dbReference type="EMBL" id="BJYI01000004">
    <property type="protein sequence ID" value="GEN71281.1"/>
    <property type="molecule type" value="Genomic_DNA"/>
</dbReference>
<dbReference type="Pfam" id="PF18406">
    <property type="entry name" value="DUF1281_C"/>
    <property type="match status" value="1"/>
</dbReference>
<dbReference type="RefSeq" id="WP_111959552.1">
    <property type="nucleotide sequence ID" value="NZ_BJYI01000004.1"/>
</dbReference>